<organism evidence="2 3">
    <name type="scientific">Ectobacillus ponti</name>
    <dbReference type="NCBI Taxonomy" id="2961894"/>
    <lineage>
        <taxon>Bacteria</taxon>
        <taxon>Bacillati</taxon>
        <taxon>Bacillota</taxon>
        <taxon>Bacilli</taxon>
        <taxon>Bacillales</taxon>
        <taxon>Bacillaceae</taxon>
        <taxon>Ectobacillus</taxon>
    </lineage>
</organism>
<dbReference type="Pfam" id="PF13188">
    <property type="entry name" value="PAS_8"/>
    <property type="match status" value="1"/>
</dbReference>
<dbReference type="SUPFAM" id="SSF52172">
    <property type="entry name" value="CheY-like"/>
    <property type="match status" value="1"/>
</dbReference>
<keyword evidence="2" id="KW-0548">Nucleotidyltransferase</keyword>
<dbReference type="GO" id="GO:1902201">
    <property type="term" value="P:negative regulation of bacterial-type flagellum-dependent cell motility"/>
    <property type="evidence" value="ECO:0007669"/>
    <property type="project" value="TreeGrafter"/>
</dbReference>
<dbReference type="GO" id="GO:0005886">
    <property type="term" value="C:plasma membrane"/>
    <property type="evidence" value="ECO:0007669"/>
    <property type="project" value="TreeGrafter"/>
</dbReference>
<dbReference type="GO" id="GO:0052621">
    <property type="term" value="F:diguanylate cyclase activity"/>
    <property type="evidence" value="ECO:0007669"/>
    <property type="project" value="UniProtKB-EC"/>
</dbReference>
<dbReference type="PANTHER" id="PTHR45138">
    <property type="entry name" value="REGULATORY COMPONENTS OF SENSORY TRANSDUCTION SYSTEM"/>
    <property type="match status" value="1"/>
</dbReference>
<evidence type="ECO:0000313" key="2">
    <source>
        <dbReference type="EMBL" id="MCP8970810.1"/>
    </source>
</evidence>
<dbReference type="FunFam" id="3.30.70.270:FF:000001">
    <property type="entry name" value="Diguanylate cyclase domain protein"/>
    <property type="match status" value="1"/>
</dbReference>
<dbReference type="Gene3D" id="3.40.50.2300">
    <property type="match status" value="1"/>
</dbReference>
<dbReference type="SMART" id="SM00267">
    <property type="entry name" value="GGDEF"/>
    <property type="match status" value="1"/>
</dbReference>
<dbReference type="SUPFAM" id="SSF55073">
    <property type="entry name" value="Nucleotide cyclase"/>
    <property type="match status" value="1"/>
</dbReference>
<dbReference type="InterPro" id="IPR011006">
    <property type="entry name" value="CheY-like_superfamily"/>
</dbReference>
<gene>
    <name evidence="2" type="ORF">NK662_20025</name>
</gene>
<dbReference type="Gene3D" id="3.30.450.20">
    <property type="entry name" value="PAS domain"/>
    <property type="match status" value="1"/>
</dbReference>
<keyword evidence="2" id="KW-0808">Transferase</keyword>
<accession>A0AA42BR04</accession>
<evidence type="ECO:0000313" key="3">
    <source>
        <dbReference type="Proteomes" id="UP001156102"/>
    </source>
</evidence>
<comment type="caution">
    <text evidence="2">The sequence shown here is derived from an EMBL/GenBank/DDBJ whole genome shotgun (WGS) entry which is preliminary data.</text>
</comment>
<dbReference type="EMBL" id="JANCLT010000015">
    <property type="protein sequence ID" value="MCP8970810.1"/>
    <property type="molecule type" value="Genomic_DNA"/>
</dbReference>
<dbReference type="Gene3D" id="3.30.70.270">
    <property type="match status" value="1"/>
</dbReference>
<dbReference type="InterPro" id="IPR000160">
    <property type="entry name" value="GGDEF_dom"/>
</dbReference>
<dbReference type="PROSITE" id="PS50887">
    <property type="entry name" value="GGDEF"/>
    <property type="match status" value="1"/>
</dbReference>
<feature type="domain" description="GGDEF" evidence="1">
    <location>
        <begin position="296"/>
        <end position="425"/>
    </location>
</feature>
<dbReference type="AlphaFoldDB" id="A0AA42BR04"/>
<dbReference type="RefSeq" id="WP_254760737.1">
    <property type="nucleotide sequence ID" value="NZ_JANCLT010000015.1"/>
</dbReference>
<dbReference type="GO" id="GO:0043709">
    <property type="term" value="P:cell adhesion involved in single-species biofilm formation"/>
    <property type="evidence" value="ECO:0007669"/>
    <property type="project" value="TreeGrafter"/>
</dbReference>
<dbReference type="EC" id="2.7.7.65" evidence="2"/>
<dbReference type="InterPro" id="IPR050469">
    <property type="entry name" value="Diguanylate_Cyclase"/>
</dbReference>
<dbReference type="InterPro" id="IPR000014">
    <property type="entry name" value="PAS"/>
</dbReference>
<name>A0AA42BR04_9BACI</name>
<dbReference type="InterPro" id="IPR029787">
    <property type="entry name" value="Nucleotide_cyclase"/>
</dbReference>
<sequence length="428" mass="49533">MVKLLHFLLENTVFQNLLQDLDITVLYVEEETGQTDVTEELQPKCLFVAHSAEEGQRLAAEVQPDVILLNLPVSRAELFMNLVQSARVIVICQEEQAAVWRLLQKGARHFILPPVTPNRVLEAVQESLYDLSLKREVTRQRDMVRAVLEFQTDLLFILEDDQVIDCNTTFLQFFGYEDLLSFQEEVLSVADFFLEEKGYYCPLNKTMWVDDCAVEPKRVRMKNVEGKPRVFYVRASQLPDDVTRFIVLCTDITELEQDYKENERLAVTDSLTGLYNRFKYQALLAEQWEKAYYGYDTFSVVLMDVDHFQSINDTYGHDYGDLALVQLSDLLRKHMRPQDTLARWEGGTFALLLPHATGRQAFQFAESLRFFVETKKFTGLPKLTVSFGAAQHEMGIGREKVLQRAEAALQQAKRNGRNQGWLFRKEKK</sequence>
<dbReference type="PANTHER" id="PTHR45138:SF9">
    <property type="entry name" value="DIGUANYLATE CYCLASE DGCM-RELATED"/>
    <property type="match status" value="1"/>
</dbReference>
<dbReference type="InterPro" id="IPR043128">
    <property type="entry name" value="Rev_trsase/Diguanyl_cyclase"/>
</dbReference>
<reference evidence="2" key="1">
    <citation type="submission" date="2022-07" db="EMBL/GenBank/DDBJ databases">
        <authorList>
            <person name="Li W.-J."/>
            <person name="Deng Q.-Q."/>
        </authorList>
    </citation>
    <scope>NUCLEOTIDE SEQUENCE</scope>
    <source>
        <strain evidence="2">SYSU M60031</strain>
    </source>
</reference>
<keyword evidence="3" id="KW-1185">Reference proteome</keyword>
<dbReference type="Proteomes" id="UP001156102">
    <property type="component" value="Unassembled WGS sequence"/>
</dbReference>
<protein>
    <submittedName>
        <fullName evidence="2">Diguanylate cyclase</fullName>
        <ecNumber evidence="2">2.7.7.65</ecNumber>
    </submittedName>
</protein>
<dbReference type="NCBIfam" id="TIGR00254">
    <property type="entry name" value="GGDEF"/>
    <property type="match status" value="1"/>
</dbReference>
<evidence type="ECO:0000259" key="1">
    <source>
        <dbReference type="PROSITE" id="PS50887"/>
    </source>
</evidence>
<dbReference type="Pfam" id="PF00990">
    <property type="entry name" value="GGDEF"/>
    <property type="match status" value="1"/>
</dbReference>
<proteinExistence type="predicted"/>
<dbReference type="CDD" id="cd01949">
    <property type="entry name" value="GGDEF"/>
    <property type="match status" value="1"/>
</dbReference>